<accession>A0ABS8W993</accession>
<keyword evidence="4" id="KW-1185">Reference proteome</keyword>
<dbReference type="Proteomes" id="UP001201273">
    <property type="component" value="Unassembled WGS sequence"/>
</dbReference>
<keyword evidence="3" id="KW-0378">Hydrolase</keyword>
<dbReference type="PANTHER" id="PTHR43418:SF4">
    <property type="entry name" value="MULTIFUNCTIONAL TRYPTOPHAN BIOSYNTHESIS PROTEIN"/>
    <property type="match status" value="1"/>
</dbReference>
<proteinExistence type="predicted"/>
<dbReference type="Gene3D" id="3.40.50.880">
    <property type="match status" value="1"/>
</dbReference>
<organism evidence="3 4">
    <name type="scientific">Motilimonas cestriensis</name>
    <dbReference type="NCBI Taxonomy" id="2742685"/>
    <lineage>
        <taxon>Bacteria</taxon>
        <taxon>Pseudomonadati</taxon>
        <taxon>Pseudomonadota</taxon>
        <taxon>Gammaproteobacteria</taxon>
        <taxon>Alteromonadales</taxon>
        <taxon>Alteromonadales genera incertae sedis</taxon>
        <taxon>Motilimonas</taxon>
    </lineage>
</organism>
<dbReference type="InterPro" id="IPR029062">
    <property type="entry name" value="Class_I_gatase-like"/>
</dbReference>
<dbReference type="RefSeq" id="WP_233053094.1">
    <property type="nucleotide sequence ID" value="NZ_JAIMJA010000011.1"/>
</dbReference>
<dbReference type="PANTHER" id="PTHR43418">
    <property type="entry name" value="MULTIFUNCTIONAL TRYPTOPHAN BIOSYNTHESIS PROTEIN-RELATED"/>
    <property type="match status" value="1"/>
</dbReference>
<evidence type="ECO:0000256" key="1">
    <source>
        <dbReference type="ARBA" id="ARBA00022962"/>
    </source>
</evidence>
<dbReference type="SUPFAM" id="SSF52317">
    <property type="entry name" value="Class I glutamine amidotransferase-like"/>
    <property type="match status" value="1"/>
</dbReference>
<dbReference type="Pfam" id="PF00117">
    <property type="entry name" value="GATase"/>
    <property type="match status" value="1"/>
</dbReference>
<sequence>MKRIGITLRTCNASQYHEPRDGLARDWYTFFNQLNDNHNWLLLPSLGKETVAYFQQWELAGLILSGGDSIGDDPLRDETELALLAHCIKHKLPVLGICRGAQLIHHYFSGKLIQADPAIHIAKRHAINITSAFPWVCNSLHEVNSYHGLSLAAPLPKELIGFAYCQQECEGIRHKGLPIVGIMWHPERDDRISEFDRHLFNWLFS</sequence>
<dbReference type="GO" id="GO:0016787">
    <property type="term" value="F:hydrolase activity"/>
    <property type="evidence" value="ECO:0007669"/>
    <property type="project" value="UniProtKB-KW"/>
</dbReference>
<dbReference type="InterPro" id="IPR050472">
    <property type="entry name" value="Anth_synth/Amidotransfase"/>
</dbReference>
<protein>
    <submittedName>
        <fullName evidence="3">Gamma-glutamyl-gamma-aminobutyrate hydrolase family protein</fullName>
    </submittedName>
</protein>
<feature type="domain" description="Glutamine amidotransferase" evidence="2">
    <location>
        <begin position="56"/>
        <end position="189"/>
    </location>
</feature>
<evidence type="ECO:0000259" key="2">
    <source>
        <dbReference type="Pfam" id="PF00117"/>
    </source>
</evidence>
<evidence type="ECO:0000313" key="4">
    <source>
        <dbReference type="Proteomes" id="UP001201273"/>
    </source>
</evidence>
<reference evidence="3 4" key="1">
    <citation type="journal article" date="2022" name="Environ. Microbiol. Rep.">
        <title>Eco-phylogenetic analyses reveal divergent evolution of vitamin B12 metabolism in the marine bacterial family 'Psychromonadaceae'.</title>
        <authorList>
            <person name="Jin X."/>
            <person name="Yang Y."/>
            <person name="Cao H."/>
            <person name="Gao B."/>
            <person name="Zhao Z."/>
        </authorList>
    </citation>
    <scope>NUCLEOTIDE SEQUENCE [LARGE SCALE GENOMIC DNA]</scope>
    <source>
        <strain evidence="3 4">MKS20</strain>
    </source>
</reference>
<name>A0ABS8W993_9GAMM</name>
<evidence type="ECO:0000313" key="3">
    <source>
        <dbReference type="EMBL" id="MCE2595584.1"/>
    </source>
</evidence>
<dbReference type="InterPro" id="IPR017926">
    <property type="entry name" value="GATASE"/>
</dbReference>
<dbReference type="EMBL" id="JAIMJA010000011">
    <property type="protein sequence ID" value="MCE2595584.1"/>
    <property type="molecule type" value="Genomic_DNA"/>
</dbReference>
<comment type="caution">
    <text evidence="3">The sequence shown here is derived from an EMBL/GenBank/DDBJ whole genome shotgun (WGS) entry which is preliminary data.</text>
</comment>
<gene>
    <name evidence="3" type="ORF">K6Y31_12210</name>
</gene>
<keyword evidence="1" id="KW-0315">Glutamine amidotransferase</keyword>
<dbReference type="PROSITE" id="PS51273">
    <property type="entry name" value="GATASE_TYPE_1"/>
    <property type="match status" value="1"/>
</dbReference>